<dbReference type="InterPro" id="IPR001130">
    <property type="entry name" value="TatD-like"/>
</dbReference>
<sequence length="265" mass="28031">MDWIDTHAHLDAAEFDATRDAVQRRARAAGVHTIVIPAVAPANFAAVRALAHAGGHAYALGVHPLYVAGLGEDALRQLRDAVRDAIDDPRFVAIGEIGLDHFVGGVDVAHQLWWCERQLRLAREFELPVLLHVRRAQDVLAAALRRAGWGGGGIAHAFNGSRQQADAFIALGLRLGFGGAMTFERALNIRRLAAALPDSAIVLETDSPDLAPAWLAGEANEPAQLPRIGAELARLRGTDVAAVAALTAANAHAALPRLAAWVAGA</sequence>
<dbReference type="InterPro" id="IPR032466">
    <property type="entry name" value="Metal_Hydrolase"/>
</dbReference>
<organism evidence="3">
    <name type="scientific">mine drainage metagenome</name>
    <dbReference type="NCBI Taxonomy" id="410659"/>
    <lineage>
        <taxon>unclassified sequences</taxon>
        <taxon>metagenomes</taxon>
        <taxon>ecological metagenomes</taxon>
    </lineage>
</organism>
<dbReference type="SUPFAM" id="SSF51556">
    <property type="entry name" value="Metallo-dependent hydrolases"/>
    <property type="match status" value="1"/>
</dbReference>
<dbReference type="CDD" id="cd01310">
    <property type="entry name" value="TatD_DNAse"/>
    <property type="match status" value="1"/>
</dbReference>
<dbReference type="EC" id="3.1.21.-" evidence="3"/>
<protein>
    <submittedName>
        <fullName evidence="3">Putative deoxyribonuclease YjjV</fullName>
        <ecNumber evidence="3">3.1.21.-</ecNumber>
    </submittedName>
</protein>
<evidence type="ECO:0000256" key="2">
    <source>
        <dbReference type="ARBA" id="ARBA00022801"/>
    </source>
</evidence>
<keyword evidence="1" id="KW-0479">Metal-binding</keyword>
<dbReference type="PANTHER" id="PTHR46124:SF2">
    <property type="entry name" value="D-AMINOACYL-TRNA DEACYLASE"/>
    <property type="match status" value="1"/>
</dbReference>
<dbReference type="PROSITE" id="PS01091">
    <property type="entry name" value="TATD_3"/>
    <property type="match status" value="1"/>
</dbReference>
<dbReference type="EMBL" id="MLJW01000257">
    <property type="protein sequence ID" value="OIQ91494.1"/>
    <property type="molecule type" value="Genomic_DNA"/>
</dbReference>
<dbReference type="PANTHER" id="PTHR46124">
    <property type="entry name" value="D-AMINOACYL-TRNA DEACYLASE"/>
    <property type="match status" value="1"/>
</dbReference>
<accession>A0A1J5R693</accession>
<dbReference type="FunFam" id="3.20.20.140:FF:000005">
    <property type="entry name" value="TatD family hydrolase"/>
    <property type="match status" value="1"/>
</dbReference>
<dbReference type="AlphaFoldDB" id="A0A1J5R693"/>
<comment type="caution">
    <text evidence="3">The sequence shown here is derived from an EMBL/GenBank/DDBJ whole genome shotgun (WGS) entry which is preliminary data.</text>
</comment>
<keyword evidence="2 3" id="KW-0378">Hydrolase</keyword>
<name>A0A1J5R693_9ZZZZ</name>
<dbReference type="InterPro" id="IPR018228">
    <property type="entry name" value="DNase_TatD-rel_CS"/>
</dbReference>
<gene>
    <name evidence="3" type="primary">yjjV_8</name>
    <name evidence="3" type="ORF">GALL_265710</name>
</gene>
<dbReference type="GO" id="GO:0016788">
    <property type="term" value="F:hydrolase activity, acting on ester bonds"/>
    <property type="evidence" value="ECO:0007669"/>
    <property type="project" value="InterPro"/>
</dbReference>
<evidence type="ECO:0000313" key="3">
    <source>
        <dbReference type="EMBL" id="OIQ91494.1"/>
    </source>
</evidence>
<dbReference type="Pfam" id="PF01026">
    <property type="entry name" value="TatD_DNase"/>
    <property type="match status" value="1"/>
</dbReference>
<dbReference type="PIRSF" id="PIRSF005902">
    <property type="entry name" value="DNase_TatD"/>
    <property type="match status" value="1"/>
</dbReference>
<dbReference type="Gene3D" id="3.20.20.140">
    <property type="entry name" value="Metal-dependent hydrolases"/>
    <property type="match status" value="1"/>
</dbReference>
<proteinExistence type="predicted"/>
<reference evidence="3" key="1">
    <citation type="submission" date="2016-10" db="EMBL/GenBank/DDBJ databases">
        <title>Sequence of Gallionella enrichment culture.</title>
        <authorList>
            <person name="Poehlein A."/>
            <person name="Muehling M."/>
            <person name="Daniel R."/>
        </authorList>
    </citation>
    <scope>NUCLEOTIDE SEQUENCE</scope>
</reference>
<evidence type="ECO:0000256" key="1">
    <source>
        <dbReference type="ARBA" id="ARBA00022723"/>
    </source>
</evidence>
<dbReference type="PROSITE" id="PS01090">
    <property type="entry name" value="TATD_2"/>
    <property type="match status" value="1"/>
</dbReference>
<dbReference type="GO" id="GO:0046872">
    <property type="term" value="F:metal ion binding"/>
    <property type="evidence" value="ECO:0007669"/>
    <property type="project" value="UniProtKB-KW"/>
</dbReference>